<protein>
    <submittedName>
        <fullName evidence="2">Uncharacterized protein</fullName>
    </submittedName>
</protein>
<dbReference type="OrthoDB" id="10408226at2759"/>
<feature type="compositionally biased region" description="Basic and acidic residues" evidence="1">
    <location>
        <begin position="1"/>
        <end position="10"/>
    </location>
</feature>
<dbReference type="HOGENOM" id="CLU_1628214_0_0_1"/>
<dbReference type="Proteomes" id="UP000039046">
    <property type="component" value="Unassembled WGS sequence"/>
</dbReference>
<feature type="region of interest" description="Disordered" evidence="1">
    <location>
        <begin position="1"/>
        <end position="145"/>
    </location>
</feature>
<evidence type="ECO:0000313" key="3">
    <source>
        <dbReference type="Proteomes" id="UP000039046"/>
    </source>
</evidence>
<feature type="compositionally biased region" description="Basic and acidic residues" evidence="1">
    <location>
        <begin position="72"/>
        <end position="82"/>
    </location>
</feature>
<dbReference type="AlphaFoldDB" id="A0A0A1TEU1"/>
<evidence type="ECO:0000313" key="2">
    <source>
        <dbReference type="EMBL" id="CEJ93254.1"/>
    </source>
</evidence>
<proteinExistence type="predicted"/>
<evidence type="ECO:0000256" key="1">
    <source>
        <dbReference type="SAM" id="MobiDB-lite"/>
    </source>
</evidence>
<dbReference type="EMBL" id="CDHN01000005">
    <property type="protein sequence ID" value="CEJ93254.1"/>
    <property type="molecule type" value="Genomic_DNA"/>
</dbReference>
<sequence>MPRHRDEVNSCRHSPSRSSAKIAKQDHGQTEAASEPLSNHGDNHEPVSTAKLPRRAQPHESASKNDSASIDGDGKTAEDGDRSSCSNSSDDSDVRNDGDDEDYNDDGSSSDSEGENGGYRNKRKTDRSPSASNFDSPPDNNIEERATRLYKHRKVALDGANMP</sequence>
<name>A0A0A1TEU1_9HYPO</name>
<reference evidence="2 3" key="1">
    <citation type="journal article" date="2015" name="Genome Announc.">
        <title>Draft Genome Sequence and Gene Annotation of the Entomopathogenic Fungus Verticillium hemipterigenum.</title>
        <authorList>
            <person name="Horn F."/>
            <person name="Habel A."/>
            <person name="Scharf D.H."/>
            <person name="Dworschak J."/>
            <person name="Brakhage A.A."/>
            <person name="Guthke R."/>
            <person name="Hertweck C."/>
            <person name="Linde J."/>
        </authorList>
    </citation>
    <scope>NUCLEOTIDE SEQUENCE [LARGE SCALE GENOMIC DNA]</scope>
</reference>
<keyword evidence="3" id="KW-1185">Reference proteome</keyword>
<gene>
    <name evidence="2" type="ORF">VHEMI08859</name>
</gene>
<organism evidence="2 3">
    <name type="scientific">[Torrubiella] hemipterigena</name>
    <dbReference type="NCBI Taxonomy" id="1531966"/>
    <lineage>
        <taxon>Eukaryota</taxon>
        <taxon>Fungi</taxon>
        <taxon>Dikarya</taxon>
        <taxon>Ascomycota</taxon>
        <taxon>Pezizomycotina</taxon>
        <taxon>Sordariomycetes</taxon>
        <taxon>Hypocreomycetidae</taxon>
        <taxon>Hypocreales</taxon>
        <taxon>Clavicipitaceae</taxon>
        <taxon>Clavicipitaceae incertae sedis</taxon>
        <taxon>'Torrubiella' clade</taxon>
    </lineage>
</organism>
<accession>A0A0A1TEU1</accession>
<feature type="compositionally biased region" description="Polar residues" evidence="1">
    <location>
        <begin position="128"/>
        <end position="139"/>
    </location>
</feature>